<evidence type="ECO:0000313" key="2">
    <source>
        <dbReference type="EMBL" id="MDQ0543684.1"/>
    </source>
</evidence>
<evidence type="ECO:0000313" key="3">
    <source>
        <dbReference type="Proteomes" id="UP001223420"/>
    </source>
</evidence>
<dbReference type="Pfam" id="PF10983">
    <property type="entry name" value="DUF2793"/>
    <property type="match status" value="1"/>
</dbReference>
<dbReference type="Pfam" id="PF21882">
    <property type="entry name" value="Gp53-like_C"/>
    <property type="match status" value="1"/>
</dbReference>
<dbReference type="AlphaFoldDB" id="A0AAJ1TRS8"/>
<organism evidence="2 3">
    <name type="scientific">Methylobacterium brachiatum</name>
    <dbReference type="NCBI Taxonomy" id="269660"/>
    <lineage>
        <taxon>Bacteria</taxon>
        <taxon>Pseudomonadati</taxon>
        <taxon>Pseudomonadota</taxon>
        <taxon>Alphaproteobacteria</taxon>
        <taxon>Hyphomicrobiales</taxon>
        <taxon>Methylobacteriaceae</taxon>
        <taxon>Methylobacterium</taxon>
    </lineage>
</organism>
<dbReference type="InterPro" id="IPR021251">
    <property type="entry name" value="DUF2793"/>
</dbReference>
<dbReference type="Proteomes" id="UP001223420">
    <property type="component" value="Unassembled WGS sequence"/>
</dbReference>
<protein>
    <recommendedName>
        <fullName evidence="1">Putative tail fiber protein gp53-like C-terminal domain-containing protein</fullName>
    </recommendedName>
</protein>
<dbReference type="RefSeq" id="WP_230366269.1">
    <property type="nucleotide sequence ID" value="NZ_JAJALK010000005.1"/>
</dbReference>
<dbReference type="InterPro" id="IPR054075">
    <property type="entry name" value="Gp53-like_C"/>
</dbReference>
<feature type="domain" description="Putative tail fiber protein gp53-like C-terminal" evidence="1">
    <location>
        <begin position="332"/>
        <end position="417"/>
    </location>
</feature>
<sequence>MTDATPRLGLPLIAASQAQKHVTHNEALGLLDALVQLACLDKDLTAPPQNPADGDRYLVVASNPGGAWAGLAGQVVRYADGVWIGAVPRAGWFAYLIDEADLYVFDGTTWGSFRRTLTAIQSVSRLGINTGADATNRLAVKSDAALLTWDDATPGSGDMRMSVNKQAASRDAGLILQTGYSARALLGLLGSDDFSLKVSPDGAAFATALTASAAKGGIDFASTETVLASAATTDLGGTATRRVLVTGTARITRFGTGADRERLLRFAGAATLVHDAEQLALPTRADIVTAADDTCLATSDGAGRWRVRHYQRADGTPLALGTQALAPTGYARLANGLILHWGLATSTDADVSVSFAPAFPSACLGVWTQPIARDAGTLYASQVSDVTATGFTLRNRRTTGGTVTGAGNVQTYWLGLGS</sequence>
<dbReference type="Gene3D" id="2.60.40.3940">
    <property type="match status" value="1"/>
</dbReference>
<name>A0AAJ1TRS8_9HYPH</name>
<comment type="caution">
    <text evidence="2">The sequence shown here is derived from an EMBL/GenBank/DDBJ whole genome shotgun (WGS) entry which is preliminary data.</text>
</comment>
<reference evidence="2" key="1">
    <citation type="submission" date="2023-07" db="EMBL/GenBank/DDBJ databases">
        <title>Genomic Encyclopedia of Type Strains, Phase IV (KMG-IV): sequencing the most valuable type-strain genomes for metagenomic binning, comparative biology and taxonomic classification.</title>
        <authorList>
            <person name="Goeker M."/>
        </authorList>
    </citation>
    <scope>NUCLEOTIDE SEQUENCE</scope>
    <source>
        <strain evidence="2">DSM 19569</strain>
    </source>
</reference>
<dbReference type="EMBL" id="JAUSWL010000004">
    <property type="protein sequence ID" value="MDQ0543684.1"/>
    <property type="molecule type" value="Genomic_DNA"/>
</dbReference>
<proteinExistence type="predicted"/>
<gene>
    <name evidence="2" type="ORF">QO001_002613</name>
</gene>
<accession>A0AAJ1TRS8</accession>
<evidence type="ECO:0000259" key="1">
    <source>
        <dbReference type="Pfam" id="PF21882"/>
    </source>
</evidence>